<name>B9JSS7_ALLAM</name>
<protein>
    <submittedName>
        <fullName evidence="2">Uncharacterized protein</fullName>
    </submittedName>
</protein>
<dbReference type="EMBL" id="CP000633">
    <property type="protein sequence ID" value="ACM37770.1"/>
    <property type="molecule type" value="Genomic_DNA"/>
</dbReference>
<dbReference type="STRING" id="311402.Avi_3846"/>
<dbReference type="eggNOG" id="ENOG502ZNGG">
    <property type="taxonomic scope" value="Bacteria"/>
</dbReference>
<keyword evidence="1" id="KW-0472">Membrane</keyword>
<reference evidence="2 3" key="1">
    <citation type="journal article" date="2009" name="J. Bacteriol.">
        <title>Genome sequences of three Agrobacterium biovars help elucidate the evolution of multichromosome genomes in bacteria.</title>
        <authorList>
            <person name="Slater S.C."/>
            <person name="Goldman B.S."/>
            <person name="Goodner B."/>
            <person name="Setubal J.C."/>
            <person name="Farrand S.K."/>
            <person name="Nester E.W."/>
            <person name="Burr T.J."/>
            <person name="Banta L."/>
            <person name="Dickerman A.W."/>
            <person name="Paulsen I."/>
            <person name="Otten L."/>
            <person name="Suen G."/>
            <person name="Welch R."/>
            <person name="Almeida N.F."/>
            <person name="Arnold F."/>
            <person name="Burton O.T."/>
            <person name="Du Z."/>
            <person name="Ewing A."/>
            <person name="Godsy E."/>
            <person name="Heisel S."/>
            <person name="Houmiel K.L."/>
            <person name="Jhaveri J."/>
            <person name="Lu J."/>
            <person name="Miller N.M."/>
            <person name="Norton S."/>
            <person name="Chen Q."/>
            <person name="Phoolcharoen W."/>
            <person name="Ohlin V."/>
            <person name="Ondrusek D."/>
            <person name="Pride N."/>
            <person name="Stricklin S.L."/>
            <person name="Sun J."/>
            <person name="Wheeler C."/>
            <person name="Wilson L."/>
            <person name="Zhu H."/>
            <person name="Wood D.W."/>
        </authorList>
    </citation>
    <scope>NUCLEOTIDE SEQUENCE [LARGE SCALE GENOMIC DNA]</scope>
    <source>
        <strain evidence="3">S4 / ATCC BAA-846</strain>
    </source>
</reference>
<dbReference type="AlphaFoldDB" id="B9JSS7"/>
<evidence type="ECO:0000313" key="3">
    <source>
        <dbReference type="Proteomes" id="UP000001596"/>
    </source>
</evidence>
<sequence>MSFRRRRFSRNAIIILLAAGLPFAYFYYLIATDYRKDPARVAFIMNISELPQSVRDIECSATAITDLIVTCAFRINPEDFQSLVSGWHFKSDRVSGDGRDYGTDAKIGPSFDAAVRYFVYPDSFKKGGRVDLVTNRDQTMVVANRYEE</sequence>
<keyword evidence="1" id="KW-0812">Transmembrane</keyword>
<keyword evidence="1" id="KW-1133">Transmembrane helix</keyword>
<evidence type="ECO:0000313" key="2">
    <source>
        <dbReference type="EMBL" id="ACM37770.1"/>
    </source>
</evidence>
<dbReference type="KEGG" id="avi:Avi_3846"/>
<accession>B9JSS7</accession>
<dbReference type="HOGENOM" id="CLU_147167_0_0_5"/>
<evidence type="ECO:0000256" key="1">
    <source>
        <dbReference type="SAM" id="Phobius"/>
    </source>
</evidence>
<feature type="transmembrane region" description="Helical" evidence="1">
    <location>
        <begin position="12"/>
        <end position="30"/>
    </location>
</feature>
<organism evidence="2 3">
    <name type="scientific">Allorhizobium ampelinum (strain ATCC BAA-846 / DSM 112012 / S4)</name>
    <name type="common">Agrobacterium vitis (strain S4)</name>
    <dbReference type="NCBI Taxonomy" id="311402"/>
    <lineage>
        <taxon>Bacteria</taxon>
        <taxon>Pseudomonadati</taxon>
        <taxon>Pseudomonadota</taxon>
        <taxon>Alphaproteobacteria</taxon>
        <taxon>Hyphomicrobiales</taxon>
        <taxon>Rhizobiaceae</taxon>
        <taxon>Rhizobium/Agrobacterium group</taxon>
        <taxon>Allorhizobium</taxon>
        <taxon>Allorhizobium ampelinum</taxon>
    </lineage>
</organism>
<keyword evidence="3" id="KW-1185">Reference proteome</keyword>
<proteinExistence type="predicted"/>
<dbReference type="Proteomes" id="UP000001596">
    <property type="component" value="Chromosome 1"/>
</dbReference>
<gene>
    <name evidence="2" type="ordered locus">Avi_3846</name>
</gene>